<name>A0ABU0FKR8_9HYPH</name>
<proteinExistence type="predicted"/>
<gene>
    <name evidence="1" type="ORF">J3R73_004993</name>
</gene>
<organism evidence="1 2">
    <name type="scientific">Labrys monachus</name>
    <dbReference type="NCBI Taxonomy" id="217067"/>
    <lineage>
        <taxon>Bacteria</taxon>
        <taxon>Pseudomonadati</taxon>
        <taxon>Pseudomonadota</taxon>
        <taxon>Alphaproteobacteria</taxon>
        <taxon>Hyphomicrobiales</taxon>
        <taxon>Xanthobacteraceae</taxon>
        <taxon>Labrys</taxon>
    </lineage>
</organism>
<accession>A0ABU0FKR8</accession>
<evidence type="ECO:0000313" key="1">
    <source>
        <dbReference type="EMBL" id="MDQ0395201.1"/>
    </source>
</evidence>
<dbReference type="EMBL" id="JAUSVK010000001">
    <property type="protein sequence ID" value="MDQ0395201.1"/>
    <property type="molecule type" value="Genomic_DNA"/>
</dbReference>
<dbReference type="RefSeq" id="WP_307433671.1">
    <property type="nucleotide sequence ID" value="NZ_JAUSVK010000001.1"/>
</dbReference>
<protein>
    <submittedName>
        <fullName evidence="1">Uncharacterized protein YjiS (DUF1127 family)</fullName>
    </submittedName>
</protein>
<dbReference type="Proteomes" id="UP001237448">
    <property type="component" value="Unassembled WGS sequence"/>
</dbReference>
<reference evidence="1 2" key="1">
    <citation type="submission" date="2023-07" db="EMBL/GenBank/DDBJ databases">
        <title>Genomic Encyclopedia of Type Strains, Phase IV (KMG-IV): sequencing the most valuable type-strain genomes for metagenomic binning, comparative biology and taxonomic classification.</title>
        <authorList>
            <person name="Goeker M."/>
        </authorList>
    </citation>
    <scope>NUCLEOTIDE SEQUENCE [LARGE SCALE GENOMIC DNA]</scope>
    <source>
        <strain evidence="1 2">DSM 5896</strain>
    </source>
</reference>
<keyword evidence="2" id="KW-1185">Reference proteome</keyword>
<comment type="caution">
    <text evidence="1">The sequence shown here is derived from an EMBL/GenBank/DDBJ whole genome shotgun (WGS) entry which is preliminary data.</text>
</comment>
<evidence type="ECO:0000313" key="2">
    <source>
        <dbReference type="Proteomes" id="UP001237448"/>
    </source>
</evidence>
<sequence length="52" mass="5951">MIFAGLIANLRARYRAYSAYRARLDAYQMLTDKDLAEIGFCRSDIPDLARHG</sequence>